<feature type="chain" id="PRO_5043920658" evidence="2">
    <location>
        <begin position="23"/>
        <end position="744"/>
    </location>
</feature>
<comment type="caution">
    <text evidence="3">The sequence shown here is derived from an EMBL/GenBank/DDBJ whole genome shotgun (WGS) entry which is preliminary data.</text>
</comment>
<organism evidence="3 4">
    <name type="scientific">Lymnaea stagnalis</name>
    <name type="common">Great pond snail</name>
    <name type="synonym">Helix stagnalis</name>
    <dbReference type="NCBI Taxonomy" id="6523"/>
    <lineage>
        <taxon>Eukaryota</taxon>
        <taxon>Metazoa</taxon>
        <taxon>Spiralia</taxon>
        <taxon>Lophotrochozoa</taxon>
        <taxon>Mollusca</taxon>
        <taxon>Gastropoda</taxon>
        <taxon>Heterobranchia</taxon>
        <taxon>Euthyneura</taxon>
        <taxon>Panpulmonata</taxon>
        <taxon>Hygrophila</taxon>
        <taxon>Lymnaeoidea</taxon>
        <taxon>Lymnaeidae</taxon>
        <taxon>Lymnaea</taxon>
    </lineage>
</organism>
<evidence type="ECO:0000256" key="2">
    <source>
        <dbReference type="SAM" id="SignalP"/>
    </source>
</evidence>
<feature type="region of interest" description="Disordered" evidence="1">
    <location>
        <begin position="316"/>
        <end position="347"/>
    </location>
</feature>
<feature type="signal peptide" evidence="2">
    <location>
        <begin position="1"/>
        <end position="22"/>
    </location>
</feature>
<evidence type="ECO:0000313" key="3">
    <source>
        <dbReference type="EMBL" id="CAL1544262.1"/>
    </source>
</evidence>
<proteinExistence type="predicted"/>
<protein>
    <submittedName>
        <fullName evidence="3">Uncharacterized protein</fullName>
    </submittedName>
</protein>
<evidence type="ECO:0000313" key="4">
    <source>
        <dbReference type="Proteomes" id="UP001497497"/>
    </source>
</evidence>
<evidence type="ECO:0000256" key="1">
    <source>
        <dbReference type="SAM" id="MobiDB-lite"/>
    </source>
</evidence>
<gene>
    <name evidence="3" type="ORF">GSLYS_00017775001</name>
</gene>
<dbReference type="Proteomes" id="UP001497497">
    <property type="component" value="Unassembled WGS sequence"/>
</dbReference>
<reference evidence="3 4" key="1">
    <citation type="submission" date="2024-04" db="EMBL/GenBank/DDBJ databases">
        <authorList>
            <consortium name="Genoscope - CEA"/>
            <person name="William W."/>
        </authorList>
    </citation>
    <scope>NUCLEOTIDE SEQUENCE [LARGE SCALE GENOMIC DNA]</scope>
</reference>
<feature type="compositionally biased region" description="Low complexity" evidence="1">
    <location>
        <begin position="638"/>
        <end position="670"/>
    </location>
</feature>
<keyword evidence="2" id="KW-0732">Signal</keyword>
<dbReference type="EMBL" id="CAXITT010000611">
    <property type="protein sequence ID" value="CAL1544262.1"/>
    <property type="molecule type" value="Genomic_DNA"/>
</dbReference>
<name>A0AAV2ICH3_LYMST</name>
<keyword evidence="4" id="KW-1185">Reference proteome</keyword>
<feature type="region of interest" description="Disordered" evidence="1">
    <location>
        <begin position="522"/>
        <end position="594"/>
    </location>
</feature>
<feature type="region of interest" description="Disordered" evidence="1">
    <location>
        <begin position="638"/>
        <end position="692"/>
    </location>
</feature>
<sequence>MFLRRIAETLAFSFLLMTRASSRVAAPRRPHVCAGERLEGDKWFDGCRWCVCAASGPVCSAMCSDLVMEIPPCGHVDSMWLDGSYLCKCYTHGIECTADRVLAEILFSENLDWTNPFYAECVKNNPHHCVCGLDGVPSCTAQAIDRSLYPNAKTFILQTPVPFSSSLIAPRNVYYEKRNRNTVEKKPRNFDGSASEPRYVQDSEFYPSRHVIFRRDLRRDSDEDIFRDDKSTKRTSHRRHSDNLIRNQEKYLAFYDFYENYFHNSKNRHEFGSSSNKNVGGGGGESHNNDYLKENYESEALPGVYGYAPVYKDYNKGPRVGSDHHKRPSEGSGYRRANGRHGRNWRQEEKTAGDELVYDEPKTFKKSVVAVSDNRCRFGVRWYGGSLRCYCNKDDGSITCGNPSLVALRFDVYRLKGSNCDEGQWHDSGESCQHCECLTNGILYCERSELCPLPLLISPISVDLGNFNDRKDTGHNTGEFKGQDVENLLWDNYGDGGKTTTKIDPVYDVTDFDVTDGAGDVVRSRQDATDDNLDDVDSVISSGEADDLEPANEFVDKRGPTKKPNKKPDRNRTTTPTNGKIHRGKPNAPDSKATSVVIVQECKPGRAWSSGCRKCKCSASGKKFCDDSKCKNVLKTTSTTTTTTTTASTTTSSTTTPSTTEAATTTTSTSPPTPPTTIYRRPRPKSRPEPQSVLTVVREGPVIRKPLFDARPCGRFNESEQYWVDCNLCICMKQGPKCTAKSCR</sequence>
<dbReference type="AlphaFoldDB" id="A0AAV2ICH3"/>
<accession>A0AAV2ICH3</accession>